<name>A0ABD2LRL4_9BILA</name>
<organism evidence="1 2">
    <name type="scientific">Heterodera trifolii</name>
    <dbReference type="NCBI Taxonomy" id="157864"/>
    <lineage>
        <taxon>Eukaryota</taxon>
        <taxon>Metazoa</taxon>
        <taxon>Ecdysozoa</taxon>
        <taxon>Nematoda</taxon>
        <taxon>Chromadorea</taxon>
        <taxon>Rhabditida</taxon>
        <taxon>Tylenchina</taxon>
        <taxon>Tylenchomorpha</taxon>
        <taxon>Tylenchoidea</taxon>
        <taxon>Heteroderidae</taxon>
        <taxon>Heteroderinae</taxon>
        <taxon>Heterodera</taxon>
    </lineage>
</organism>
<comment type="caution">
    <text evidence="1">The sequence shown here is derived from an EMBL/GenBank/DDBJ whole genome shotgun (WGS) entry which is preliminary data.</text>
</comment>
<keyword evidence="2" id="KW-1185">Reference proteome</keyword>
<dbReference type="Proteomes" id="UP001620626">
    <property type="component" value="Unassembled WGS sequence"/>
</dbReference>
<gene>
    <name evidence="1" type="ORF">niasHT_000924</name>
</gene>
<dbReference type="AlphaFoldDB" id="A0ABD2LRL4"/>
<evidence type="ECO:0000313" key="2">
    <source>
        <dbReference type="Proteomes" id="UP001620626"/>
    </source>
</evidence>
<dbReference type="EMBL" id="JBICBT010000309">
    <property type="protein sequence ID" value="KAL3117748.1"/>
    <property type="molecule type" value="Genomic_DNA"/>
</dbReference>
<evidence type="ECO:0000313" key="1">
    <source>
        <dbReference type="EMBL" id="KAL3117748.1"/>
    </source>
</evidence>
<accession>A0ABD2LRL4</accession>
<sequence length="198" mass="23016">MKICVNWRGRKQGKAFHSFHFQCVSRVPAEWERGGGTTECDDNDRDDAEEVDSLRNSCSNRRTPWAQPPMAQSLGKVATICSKNCHASSYTCRSMAENAVNEVRTALMREWNVMQWLANPYLNAEKEAPYLERYGNINDEWTQRTVEAKHRKMPNKPKIRQIASGEVEKRRANVGNLLHAHRTVEDELKNLERRNRWD</sequence>
<reference evidence="1 2" key="1">
    <citation type="submission" date="2024-10" db="EMBL/GenBank/DDBJ databases">
        <authorList>
            <person name="Kim D."/>
        </authorList>
    </citation>
    <scope>NUCLEOTIDE SEQUENCE [LARGE SCALE GENOMIC DNA]</scope>
    <source>
        <strain evidence="1">BH-2024</strain>
    </source>
</reference>
<protein>
    <submittedName>
        <fullName evidence="1">Uncharacterized protein</fullName>
    </submittedName>
</protein>
<proteinExistence type="predicted"/>